<feature type="region of interest" description="Disordered" evidence="1">
    <location>
        <begin position="1"/>
        <end position="44"/>
    </location>
</feature>
<proteinExistence type="predicted"/>
<comment type="caution">
    <text evidence="2">The sequence shown here is derived from an EMBL/GenBank/DDBJ whole genome shotgun (WGS) entry which is preliminary data.</text>
</comment>
<sequence length="44" mass="4941">MEQFRRADAGPRELNGPFGMTKNHEMEGAINFDQIDDPNLSSFG</sequence>
<dbReference type="Proteomes" id="UP001055111">
    <property type="component" value="Unassembled WGS sequence"/>
</dbReference>
<evidence type="ECO:0000313" key="2">
    <source>
        <dbReference type="EMBL" id="GJH24552.1"/>
    </source>
</evidence>
<reference evidence="2" key="1">
    <citation type="submission" date="2022-09" db="EMBL/GenBank/DDBJ databases">
        <title>Isolation and characterization of 3-chlorobenzoate degrading bacteria from soils in Shizuoka.</title>
        <authorList>
            <person name="Ifat A."/>
            <person name="Ogawa N."/>
            <person name="Kimbara K."/>
            <person name="Moriuchi R."/>
            <person name="Dohra H."/>
            <person name="Shintani M."/>
        </authorList>
    </citation>
    <scope>NUCLEOTIDE SEQUENCE</scope>
    <source>
        <strain evidence="2">19CS4-2</strain>
    </source>
</reference>
<gene>
    <name evidence="2" type="ORF">CBA19CS42_08570</name>
</gene>
<protein>
    <submittedName>
        <fullName evidence="2">Uncharacterized protein</fullName>
    </submittedName>
</protein>
<dbReference type="AlphaFoldDB" id="A0AA37MRI0"/>
<evidence type="ECO:0000256" key="1">
    <source>
        <dbReference type="SAM" id="MobiDB-lite"/>
    </source>
</evidence>
<organism evidence="2 3">
    <name type="scientific">Caballeronia novacaledonica</name>
    <dbReference type="NCBI Taxonomy" id="1544861"/>
    <lineage>
        <taxon>Bacteria</taxon>
        <taxon>Pseudomonadati</taxon>
        <taxon>Pseudomonadota</taxon>
        <taxon>Betaproteobacteria</taxon>
        <taxon>Burkholderiales</taxon>
        <taxon>Burkholderiaceae</taxon>
        <taxon>Caballeronia</taxon>
    </lineage>
</organism>
<dbReference type="EMBL" id="BPUS01000002">
    <property type="protein sequence ID" value="GJH24552.1"/>
    <property type="molecule type" value="Genomic_DNA"/>
</dbReference>
<evidence type="ECO:0000313" key="3">
    <source>
        <dbReference type="Proteomes" id="UP001055111"/>
    </source>
</evidence>
<feature type="compositionally biased region" description="Basic and acidic residues" evidence="1">
    <location>
        <begin position="1"/>
        <end position="11"/>
    </location>
</feature>
<name>A0AA37MRI0_9BURK</name>
<accession>A0AA37MRI0</accession>